<dbReference type="PANTHER" id="PTHR43875:SF1">
    <property type="entry name" value="OSMOPROTECTIVE COMPOUNDS UPTAKE ATP-BINDING PROTEIN GGTA"/>
    <property type="match status" value="1"/>
</dbReference>
<keyword evidence="2" id="KW-1003">Cell membrane</keyword>
<evidence type="ECO:0000313" key="7">
    <source>
        <dbReference type="EMBL" id="KRO16593.1"/>
    </source>
</evidence>
<evidence type="ECO:0000256" key="4">
    <source>
        <dbReference type="ARBA" id="ARBA00022840"/>
    </source>
</evidence>
<sequence>MNTTNFILKERTGLKVTFKNVTMSYDGKKDTLKNLNFTIPDGTLVSLLGPSGGGKTTTLNLISGLLTPTSGQIFFGDEDVTKKDALGRKVGMVFQNYALYPHLTVLDNIAFPLKMAKVAKAERHKRARELAALVHVEDQLDKKPGELSGGQQQRVAIARALAKSPSLLLLDEPLSNLDARLRIEMREEIRRIQRETGVTTIFVTHDQDEALHISDNIMVLSFGSIQQFSSPTALYERPNNLFVAKFIGEPVINAVPADTLVDDLKGIVPDEILERAETAGIRSEALIPYDAGDAVLAKLSGTITQSKKYGREATAEITYHDQVLLSTEMAGSPTSEAETEFYLTKPGFFLFDDAGVLIYGGESHAQ</sequence>
<dbReference type="PATRIC" id="fig|1293598.4.peg.1085"/>
<keyword evidence="4" id="KW-0067">ATP-binding</keyword>
<dbReference type="CDD" id="cd03259">
    <property type="entry name" value="ABC_Carb_Solutes_like"/>
    <property type="match status" value="1"/>
</dbReference>
<reference evidence="7 8" key="1">
    <citation type="journal article" date="2015" name="Genome Announc.">
        <title>Expanding the biotechnology potential of lactobacilli through comparative genomics of 213 strains and associated genera.</title>
        <authorList>
            <person name="Sun Z."/>
            <person name="Harris H.M."/>
            <person name="McCann A."/>
            <person name="Guo C."/>
            <person name="Argimon S."/>
            <person name="Zhang W."/>
            <person name="Yang X."/>
            <person name="Jeffery I.B."/>
            <person name="Cooney J.C."/>
            <person name="Kagawa T.F."/>
            <person name="Liu W."/>
            <person name="Song Y."/>
            <person name="Salvetti E."/>
            <person name="Wrobel A."/>
            <person name="Rasinkangas P."/>
            <person name="Parkhill J."/>
            <person name="Rea M.C."/>
            <person name="O'Sullivan O."/>
            <person name="Ritari J."/>
            <person name="Douillard F.P."/>
            <person name="Paul Ross R."/>
            <person name="Yang R."/>
            <person name="Briner A.E."/>
            <person name="Felis G.E."/>
            <person name="de Vos W.M."/>
            <person name="Barrangou R."/>
            <person name="Klaenhammer T.R."/>
            <person name="Caufield P.W."/>
            <person name="Cui Y."/>
            <person name="Zhang H."/>
            <person name="O'Toole P.W."/>
        </authorList>
    </citation>
    <scope>NUCLEOTIDE SEQUENCE [LARGE SCALE GENOMIC DNA]</scope>
    <source>
        <strain evidence="7 8">DSM 24301</strain>
    </source>
</reference>
<dbReference type="Gene3D" id="2.40.50.100">
    <property type="match status" value="1"/>
</dbReference>
<dbReference type="InterPro" id="IPR017871">
    <property type="entry name" value="ABC_transporter-like_CS"/>
</dbReference>
<evidence type="ECO:0000256" key="3">
    <source>
        <dbReference type="ARBA" id="ARBA00022741"/>
    </source>
</evidence>
<dbReference type="InterPro" id="IPR027417">
    <property type="entry name" value="P-loop_NTPase"/>
</dbReference>
<dbReference type="STRING" id="1293598.IV56_GL001035"/>
<dbReference type="AlphaFoldDB" id="A0A0R2MSU7"/>
<dbReference type="InterPro" id="IPR003593">
    <property type="entry name" value="AAA+_ATPase"/>
</dbReference>
<dbReference type="PROSITE" id="PS50893">
    <property type="entry name" value="ABC_TRANSPORTER_2"/>
    <property type="match status" value="1"/>
</dbReference>
<proteinExistence type="predicted"/>
<dbReference type="PROSITE" id="PS00211">
    <property type="entry name" value="ABC_TRANSPORTER_1"/>
    <property type="match status" value="1"/>
</dbReference>
<evidence type="ECO:0000256" key="5">
    <source>
        <dbReference type="ARBA" id="ARBA00023136"/>
    </source>
</evidence>
<protein>
    <submittedName>
        <fullName evidence="7">Sugar ABC transporter ATPase</fullName>
    </submittedName>
</protein>
<dbReference type="Gene3D" id="3.40.50.300">
    <property type="entry name" value="P-loop containing nucleotide triphosphate hydrolases"/>
    <property type="match status" value="1"/>
</dbReference>
<dbReference type="SUPFAM" id="SSF52540">
    <property type="entry name" value="P-loop containing nucleoside triphosphate hydrolases"/>
    <property type="match status" value="1"/>
</dbReference>
<evidence type="ECO:0000256" key="1">
    <source>
        <dbReference type="ARBA" id="ARBA00022448"/>
    </source>
</evidence>
<gene>
    <name evidence="7" type="ORF">IV56_GL001035</name>
</gene>
<dbReference type="Pfam" id="PF00005">
    <property type="entry name" value="ABC_tran"/>
    <property type="match status" value="1"/>
</dbReference>
<dbReference type="GO" id="GO:0016887">
    <property type="term" value="F:ATP hydrolysis activity"/>
    <property type="evidence" value="ECO:0007669"/>
    <property type="project" value="InterPro"/>
</dbReference>
<dbReference type="InterPro" id="IPR047641">
    <property type="entry name" value="ABC_transpr_MalK/UgpC-like"/>
</dbReference>
<dbReference type="GO" id="GO:0055052">
    <property type="term" value="C:ATP-binding cassette (ABC) transporter complex, substrate-binding subunit-containing"/>
    <property type="evidence" value="ECO:0007669"/>
    <property type="project" value="TreeGrafter"/>
</dbReference>
<evidence type="ECO:0000313" key="8">
    <source>
        <dbReference type="Proteomes" id="UP000050969"/>
    </source>
</evidence>
<evidence type="ECO:0000259" key="6">
    <source>
        <dbReference type="PROSITE" id="PS50893"/>
    </source>
</evidence>
<keyword evidence="3" id="KW-0547">Nucleotide-binding</keyword>
<comment type="caution">
    <text evidence="7">The sequence shown here is derived from an EMBL/GenBank/DDBJ whole genome shotgun (WGS) entry which is preliminary data.</text>
</comment>
<dbReference type="InterPro" id="IPR003439">
    <property type="entry name" value="ABC_transporter-like_ATP-bd"/>
</dbReference>
<evidence type="ECO:0000256" key="2">
    <source>
        <dbReference type="ARBA" id="ARBA00022475"/>
    </source>
</evidence>
<name>A0A0R2MSU7_9LACO</name>
<dbReference type="GO" id="GO:0015408">
    <property type="term" value="F:ABC-type ferric iron transporter activity"/>
    <property type="evidence" value="ECO:0007669"/>
    <property type="project" value="InterPro"/>
</dbReference>
<dbReference type="FunFam" id="3.40.50.300:FF:000042">
    <property type="entry name" value="Maltose/maltodextrin ABC transporter, ATP-binding protein"/>
    <property type="match status" value="1"/>
</dbReference>
<keyword evidence="1" id="KW-0813">Transport</keyword>
<keyword evidence="5" id="KW-0472">Membrane</keyword>
<dbReference type="Proteomes" id="UP000050969">
    <property type="component" value="Unassembled WGS sequence"/>
</dbReference>
<dbReference type="SMART" id="SM00382">
    <property type="entry name" value="AAA"/>
    <property type="match status" value="1"/>
</dbReference>
<accession>A0A0R2MSU7</accession>
<dbReference type="PANTHER" id="PTHR43875">
    <property type="entry name" value="MALTODEXTRIN IMPORT ATP-BINDING PROTEIN MSMX"/>
    <property type="match status" value="1"/>
</dbReference>
<organism evidence="7 8">
    <name type="scientific">Lacticaseibacillus saniviri JCM 17471 = DSM 24301</name>
    <dbReference type="NCBI Taxonomy" id="1293598"/>
    <lineage>
        <taxon>Bacteria</taxon>
        <taxon>Bacillati</taxon>
        <taxon>Bacillota</taxon>
        <taxon>Bacilli</taxon>
        <taxon>Lactobacillales</taxon>
        <taxon>Lactobacillaceae</taxon>
        <taxon>Lacticaseibacillus</taxon>
    </lineage>
</organism>
<dbReference type="GO" id="GO:0005524">
    <property type="term" value="F:ATP binding"/>
    <property type="evidence" value="ECO:0007669"/>
    <property type="project" value="UniProtKB-KW"/>
</dbReference>
<dbReference type="InterPro" id="IPR015853">
    <property type="entry name" value="ABC_transpr_FbpC"/>
</dbReference>
<dbReference type="EMBL" id="JQCE01000035">
    <property type="protein sequence ID" value="KRO16593.1"/>
    <property type="molecule type" value="Genomic_DNA"/>
</dbReference>
<keyword evidence="8" id="KW-1185">Reference proteome</keyword>
<feature type="domain" description="ABC transporter" evidence="6">
    <location>
        <begin position="16"/>
        <end position="247"/>
    </location>
</feature>